<gene>
    <name evidence="1" type="ORF">MSBRM_1587</name>
</gene>
<accession>A0A0E3QVD0</accession>
<protein>
    <submittedName>
        <fullName evidence="1">Phosphorylase</fullName>
    </submittedName>
</protein>
<keyword evidence="2" id="KW-1185">Reference proteome</keyword>
<evidence type="ECO:0000313" key="1">
    <source>
        <dbReference type="EMBL" id="AKB54585.1"/>
    </source>
</evidence>
<dbReference type="KEGG" id="mby:MSBRM_1587"/>
<proteinExistence type="predicted"/>
<sequence length="425" mass="48759">MASQAETDEDYKKELEKAIEFFETAAEESYGWDNPAQFCLPFYRSFHTIIFKKQEAKEEVNKYLEEAKSVIGSSESKKQLFEAVQNLAEALKEVQNLETLDLQAMKDELNFYRKYCDHAAELMKCTDEKAPFATKVLRKGLPILDRNLKELLEEIQEKAKTACQVSQGTATQEIACAVSREVQKWEISDPKKMVQNIEDLAYILKNKVADVPENEYIISKIELMRNEIDLNKQYGILLFVIAQIPTMKVITEKELDRKFFKLDLIYDKTISIETKLDLIQKTLDTGLEKLDMLSTEVGGREGELIQTFSKNILELTQKCDKETLESFLREVLEKENILIEEIDNSSASQEEKEESKSSILNIRSVFDKVKHPIKSFGKDVTKEIVVTYAAEEIVKLVFQLMSMATLGVPIPPQILNLLSSMTKRT</sequence>
<organism evidence="1 2">
    <name type="scientific">Methanosarcina barkeri MS</name>
    <dbReference type="NCBI Taxonomy" id="1434108"/>
    <lineage>
        <taxon>Archaea</taxon>
        <taxon>Methanobacteriati</taxon>
        <taxon>Methanobacteriota</taxon>
        <taxon>Stenosarchaea group</taxon>
        <taxon>Methanomicrobia</taxon>
        <taxon>Methanosarcinales</taxon>
        <taxon>Methanosarcinaceae</taxon>
        <taxon>Methanosarcina</taxon>
    </lineage>
</organism>
<dbReference type="AlphaFoldDB" id="A0A0E3QVD0"/>
<evidence type="ECO:0000313" key="2">
    <source>
        <dbReference type="Proteomes" id="UP000033033"/>
    </source>
</evidence>
<reference evidence="1 2" key="1">
    <citation type="submission" date="2014-07" db="EMBL/GenBank/DDBJ databases">
        <title>Methanogenic archaea and the global carbon cycle.</title>
        <authorList>
            <person name="Henriksen J.R."/>
            <person name="Luke J."/>
            <person name="Reinhart S."/>
            <person name="Benedict M.N."/>
            <person name="Youngblut N.D."/>
            <person name="Metcalf M.E."/>
            <person name="Whitaker R.J."/>
            <person name="Metcalf W.W."/>
        </authorList>
    </citation>
    <scope>NUCLEOTIDE SEQUENCE [LARGE SCALE GENOMIC DNA]</scope>
    <source>
        <strain evidence="1 2">MS</strain>
    </source>
</reference>
<dbReference type="Proteomes" id="UP000033033">
    <property type="component" value="Chromosome"/>
</dbReference>
<dbReference type="STRING" id="1434108.MSBRM_1587"/>
<dbReference type="PATRIC" id="fig|1434108.4.peg.1986"/>
<dbReference type="EMBL" id="CP009528">
    <property type="protein sequence ID" value="AKB54585.1"/>
    <property type="molecule type" value="Genomic_DNA"/>
</dbReference>
<name>A0A0E3QVD0_METBA</name>
<dbReference type="HOGENOM" id="CLU_644981_0_0_2"/>